<feature type="chain" id="PRO_5042169409" description="FAS1 domain-containing protein" evidence="3">
    <location>
        <begin position="19"/>
        <end position="225"/>
    </location>
</feature>
<feature type="region of interest" description="Disordered" evidence="2">
    <location>
        <begin position="48"/>
        <end position="69"/>
    </location>
</feature>
<proteinExistence type="predicted"/>
<dbReference type="PANTHER" id="PTHR28156:SF1">
    <property type="entry name" value="FAS1 DOMAIN-CONTAINING PROTEIN YDR262W"/>
    <property type="match status" value="1"/>
</dbReference>
<keyword evidence="1 3" id="KW-0732">Signal</keyword>
<reference evidence="4" key="1">
    <citation type="journal article" date="2023" name="Mol. Phylogenet. Evol.">
        <title>Genome-scale phylogeny and comparative genomics of the fungal order Sordariales.</title>
        <authorList>
            <person name="Hensen N."/>
            <person name="Bonometti L."/>
            <person name="Westerberg I."/>
            <person name="Brannstrom I.O."/>
            <person name="Guillou S."/>
            <person name="Cros-Aarteil S."/>
            <person name="Calhoun S."/>
            <person name="Haridas S."/>
            <person name="Kuo A."/>
            <person name="Mondo S."/>
            <person name="Pangilinan J."/>
            <person name="Riley R."/>
            <person name="LaButti K."/>
            <person name="Andreopoulos B."/>
            <person name="Lipzen A."/>
            <person name="Chen C."/>
            <person name="Yan M."/>
            <person name="Daum C."/>
            <person name="Ng V."/>
            <person name="Clum A."/>
            <person name="Steindorff A."/>
            <person name="Ohm R.A."/>
            <person name="Martin F."/>
            <person name="Silar P."/>
            <person name="Natvig D.O."/>
            <person name="Lalanne C."/>
            <person name="Gautier V."/>
            <person name="Ament-Velasquez S.L."/>
            <person name="Kruys A."/>
            <person name="Hutchinson M.I."/>
            <person name="Powell A.J."/>
            <person name="Barry K."/>
            <person name="Miller A.N."/>
            <person name="Grigoriev I.V."/>
            <person name="Debuchy R."/>
            <person name="Gladieux P."/>
            <person name="Hiltunen Thoren M."/>
            <person name="Johannesson H."/>
        </authorList>
    </citation>
    <scope>NUCLEOTIDE SEQUENCE</scope>
    <source>
        <strain evidence="4">CBS 232.78</strain>
    </source>
</reference>
<dbReference type="AlphaFoldDB" id="A0AAE0P507"/>
<evidence type="ECO:0000256" key="3">
    <source>
        <dbReference type="SAM" id="SignalP"/>
    </source>
</evidence>
<protein>
    <recommendedName>
        <fullName evidence="6">FAS1 domain-containing protein</fullName>
    </recommendedName>
</protein>
<dbReference type="SUPFAM" id="SSF82153">
    <property type="entry name" value="FAS1 domain"/>
    <property type="match status" value="1"/>
</dbReference>
<name>A0AAE0P507_9PEZI</name>
<evidence type="ECO:0008006" key="6">
    <source>
        <dbReference type="Google" id="ProtNLM"/>
    </source>
</evidence>
<gene>
    <name evidence="4" type="ORF">B0H63DRAFT_458554</name>
</gene>
<dbReference type="EMBL" id="JAULSW010000001">
    <property type="protein sequence ID" value="KAK3393588.1"/>
    <property type="molecule type" value="Genomic_DNA"/>
</dbReference>
<dbReference type="InterPro" id="IPR040200">
    <property type="entry name" value="Mug57-like"/>
</dbReference>
<keyword evidence="5" id="KW-1185">Reference proteome</keyword>
<feature type="signal peptide" evidence="3">
    <location>
        <begin position="1"/>
        <end position="18"/>
    </location>
</feature>
<reference evidence="4" key="2">
    <citation type="submission" date="2023-06" db="EMBL/GenBank/DDBJ databases">
        <authorList>
            <consortium name="Lawrence Berkeley National Laboratory"/>
            <person name="Haridas S."/>
            <person name="Hensen N."/>
            <person name="Bonometti L."/>
            <person name="Westerberg I."/>
            <person name="Brannstrom I.O."/>
            <person name="Guillou S."/>
            <person name="Cros-Aarteil S."/>
            <person name="Calhoun S."/>
            <person name="Kuo A."/>
            <person name="Mondo S."/>
            <person name="Pangilinan J."/>
            <person name="Riley R."/>
            <person name="LaButti K."/>
            <person name="Andreopoulos B."/>
            <person name="Lipzen A."/>
            <person name="Chen C."/>
            <person name="Yanf M."/>
            <person name="Daum C."/>
            <person name="Ng V."/>
            <person name="Clum A."/>
            <person name="Steindorff A."/>
            <person name="Ohm R."/>
            <person name="Martin F."/>
            <person name="Silar P."/>
            <person name="Natvig D."/>
            <person name="Lalanne C."/>
            <person name="Gautier V."/>
            <person name="Ament-velasquez S.L."/>
            <person name="Kruys A."/>
            <person name="Hutchinson M.I."/>
            <person name="Powell A.J."/>
            <person name="Barry K."/>
            <person name="Miller A.N."/>
            <person name="Grigoriev I.V."/>
            <person name="Debuchy R."/>
            <person name="Gladieux P."/>
            <person name="Thoren M.H."/>
            <person name="Johannesson H."/>
        </authorList>
    </citation>
    <scope>NUCLEOTIDE SEQUENCE</scope>
    <source>
        <strain evidence="4">CBS 232.78</strain>
    </source>
</reference>
<accession>A0AAE0P507</accession>
<dbReference type="PANTHER" id="PTHR28156">
    <property type="entry name" value="FAS1 DOMAIN-CONTAINING PROTEIN YDR262W"/>
    <property type="match status" value="1"/>
</dbReference>
<evidence type="ECO:0000256" key="1">
    <source>
        <dbReference type="ARBA" id="ARBA00022729"/>
    </source>
</evidence>
<dbReference type="Proteomes" id="UP001285441">
    <property type="component" value="Unassembled WGS sequence"/>
</dbReference>
<evidence type="ECO:0000256" key="2">
    <source>
        <dbReference type="SAM" id="MobiDB-lite"/>
    </source>
</evidence>
<comment type="caution">
    <text evidence="4">The sequence shown here is derived from an EMBL/GenBank/DDBJ whole genome shotgun (WGS) entry which is preliminary data.</text>
</comment>
<evidence type="ECO:0000313" key="4">
    <source>
        <dbReference type="EMBL" id="KAK3393588.1"/>
    </source>
</evidence>
<dbReference type="InterPro" id="IPR036378">
    <property type="entry name" value="FAS1_dom_sf"/>
</dbReference>
<evidence type="ECO:0000313" key="5">
    <source>
        <dbReference type="Proteomes" id="UP001285441"/>
    </source>
</evidence>
<organism evidence="4 5">
    <name type="scientific">Podospora didyma</name>
    <dbReference type="NCBI Taxonomy" id="330526"/>
    <lineage>
        <taxon>Eukaryota</taxon>
        <taxon>Fungi</taxon>
        <taxon>Dikarya</taxon>
        <taxon>Ascomycota</taxon>
        <taxon>Pezizomycotina</taxon>
        <taxon>Sordariomycetes</taxon>
        <taxon>Sordariomycetidae</taxon>
        <taxon>Sordariales</taxon>
        <taxon>Podosporaceae</taxon>
        <taxon>Podospora</taxon>
    </lineage>
</organism>
<sequence>MRSLFVTLAALSAATVSSQLVVPLHRGSAIRPLQQRLFPFGREQVSIMDPAGPGPAIPPTGSSPVEPPPGPGGDVLLSDIMGRDKSVNLFAGFLRDIESAARRIDDPSQKTMILAPLNSAIEKLPRKPWEDPKDYGALGPNAYEGDDGQERAQRNLRRFVEAHMLPVFPWVRGEKVRAIGDDQEIWWETKHGVKVIQPAGIEIVSCISTAANGQVLIIKNVRNYA</sequence>